<proteinExistence type="predicted"/>
<protein>
    <submittedName>
        <fullName evidence="1">Uncharacterized protein</fullName>
    </submittedName>
</protein>
<evidence type="ECO:0000313" key="1">
    <source>
        <dbReference type="EMBL" id="RXG84048.1"/>
    </source>
</evidence>
<evidence type="ECO:0000313" key="2">
    <source>
        <dbReference type="Proteomes" id="UP000290174"/>
    </source>
</evidence>
<sequence length="80" mass="9150">MRTRRLTGDTFVAIKNVVIPLDDEYLQKAAKERGISRSKLVRFVMEKVVSDELVPAILGEGDLSNVEPPPQKYRRFRHPA</sequence>
<gene>
    <name evidence="1" type="ORF">EAS61_40070</name>
</gene>
<dbReference type="AlphaFoldDB" id="A0A4Q0Q584"/>
<reference evidence="1 2" key="1">
    <citation type="submission" date="2018-11" db="EMBL/GenBank/DDBJ databases">
        <title>Bradyrhizobium sp. nov., isolated from effective nodules of peanut in China.</title>
        <authorList>
            <person name="Li Y."/>
        </authorList>
    </citation>
    <scope>NUCLEOTIDE SEQUENCE [LARGE SCALE GENOMIC DNA]</scope>
    <source>
        <strain evidence="1 2">CCBAU 51770</strain>
    </source>
</reference>
<organism evidence="1 2">
    <name type="scientific">Bradyrhizobium zhanjiangense</name>
    <dbReference type="NCBI Taxonomy" id="1325107"/>
    <lineage>
        <taxon>Bacteria</taxon>
        <taxon>Pseudomonadati</taxon>
        <taxon>Pseudomonadota</taxon>
        <taxon>Alphaproteobacteria</taxon>
        <taxon>Hyphomicrobiales</taxon>
        <taxon>Nitrobacteraceae</taxon>
        <taxon>Bradyrhizobium</taxon>
    </lineage>
</organism>
<dbReference type="EMBL" id="RKMK01000083">
    <property type="protein sequence ID" value="RXG84048.1"/>
    <property type="molecule type" value="Genomic_DNA"/>
</dbReference>
<dbReference type="Proteomes" id="UP000290174">
    <property type="component" value="Unassembled WGS sequence"/>
</dbReference>
<name>A0A4Q0Q584_9BRAD</name>
<accession>A0A4Q0Q584</accession>
<comment type="caution">
    <text evidence="1">The sequence shown here is derived from an EMBL/GenBank/DDBJ whole genome shotgun (WGS) entry which is preliminary data.</text>
</comment>